<reference evidence="2" key="2">
    <citation type="journal article" date="2021" name="PeerJ">
        <title>Extensive microbial diversity within the chicken gut microbiome revealed by metagenomics and culture.</title>
        <authorList>
            <person name="Gilroy R."/>
            <person name="Ravi A."/>
            <person name="Getino M."/>
            <person name="Pursley I."/>
            <person name="Horton D.L."/>
            <person name="Alikhan N.F."/>
            <person name="Baker D."/>
            <person name="Gharbi K."/>
            <person name="Hall N."/>
            <person name="Watson M."/>
            <person name="Adriaenssens E.M."/>
            <person name="Foster-Nyarko E."/>
            <person name="Jarju S."/>
            <person name="Secka A."/>
            <person name="Antonio M."/>
            <person name="Oren A."/>
            <person name="Chaudhuri R.R."/>
            <person name="La Ragione R."/>
            <person name="Hildebrand F."/>
            <person name="Pallen M.J."/>
        </authorList>
    </citation>
    <scope>NUCLEOTIDE SEQUENCE</scope>
    <source>
        <strain evidence="2">ChiGjej3B3-5194</strain>
    </source>
</reference>
<proteinExistence type="predicted"/>
<dbReference type="AlphaFoldDB" id="A0A9D1FGB2"/>
<organism evidence="2 3">
    <name type="scientific">Candidatus Enterousia intestinigallinarum</name>
    <dbReference type="NCBI Taxonomy" id="2840790"/>
    <lineage>
        <taxon>Bacteria</taxon>
        <taxon>Pseudomonadati</taxon>
        <taxon>Pseudomonadota</taxon>
        <taxon>Alphaproteobacteria</taxon>
        <taxon>Candidatus Enterousia</taxon>
    </lineage>
</organism>
<comment type="caution">
    <text evidence="2">The sequence shown here is derived from an EMBL/GenBank/DDBJ whole genome shotgun (WGS) entry which is preliminary data.</text>
</comment>
<dbReference type="EMBL" id="DVJI01000012">
    <property type="protein sequence ID" value="HIS71092.1"/>
    <property type="molecule type" value="Genomic_DNA"/>
</dbReference>
<gene>
    <name evidence="2" type="ORF">IAD02_03875</name>
</gene>
<sequence length="64" mass="7198">MRKLLIPVCVIFVASCAKNTPLQNNSCPPCVPIYGRANDWYVISDDLARNIYRHNLLCAEFAGE</sequence>
<name>A0A9D1FGB2_9PROT</name>
<keyword evidence="1" id="KW-0732">Signal</keyword>
<evidence type="ECO:0000256" key="1">
    <source>
        <dbReference type="SAM" id="SignalP"/>
    </source>
</evidence>
<reference evidence="2" key="1">
    <citation type="submission" date="2020-10" db="EMBL/GenBank/DDBJ databases">
        <authorList>
            <person name="Gilroy R."/>
        </authorList>
    </citation>
    <scope>NUCLEOTIDE SEQUENCE</scope>
    <source>
        <strain evidence="2">ChiGjej3B3-5194</strain>
    </source>
</reference>
<feature type="signal peptide" evidence="1">
    <location>
        <begin position="1"/>
        <end position="19"/>
    </location>
</feature>
<protein>
    <recommendedName>
        <fullName evidence="4">Lipoprotein</fullName>
    </recommendedName>
</protein>
<dbReference type="PROSITE" id="PS51257">
    <property type="entry name" value="PROKAR_LIPOPROTEIN"/>
    <property type="match status" value="1"/>
</dbReference>
<evidence type="ECO:0008006" key="4">
    <source>
        <dbReference type="Google" id="ProtNLM"/>
    </source>
</evidence>
<accession>A0A9D1FGB2</accession>
<feature type="chain" id="PRO_5039117922" description="Lipoprotein" evidence="1">
    <location>
        <begin position="20"/>
        <end position="64"/>
    </location>
</feature>
<dbReference type="Proteomes" id="UP000886742">
    <property type="component" value="Unassembled WGS sequence"/>
</dbReference>
<evidence type="ECO:0000313" key="2">
    <source>
        <dbReference type="EMBL" id="HIS71092.1"/>
    </source>
</evidence>
<evidence type="ECO:0000313" key="3">
    <source>
        <dbReference type="Proteomes" id="UP000886742"/>
    </source>
</evidence>